<dbReference type="EMBL" id="CAJJDM010000097">
    <property type="protein sequence ID" value="CAD8093733.1"/>
    <property type="molecule type" value="Genomic_DNA"/>
</dbReference>
<keyword evidence="3" id="KW-1185">Reference proteome</keyword>
<organism evidence="2 3">
    <name type="scientific">Paramecium primaurelia</name>
    <dbReference type="NCBI Taxonomy" id="5886"/>
    <lineage>
        <taxon>Eukaryota</taxon>
        <taxon>Sar</taxon>
        <taxon>Alveolata</taxon>
        <taxon>Ciliophora</taxon>
        <taxon>Intramacronucleata</taxon>
        <taxon>Oligohymenophorea</taxon>
        <taxon>Peniculida</taxon>
        <taxon>Parameciidae</taxon>
        <taxon>Paramecium</taxon>
    </lineage>
</organism>
<evidence type="ECO:0000313" key="3">
    <source>
        <dbReference type="Proteomes" id="UP000688137"/>
    </source>
</evidence>
<accession>A0A8S1NW63</accession>
<protein>
    <recommendedName>
        <fullName evidence="4">EF-hand domain-containing protein</fullName>
    </recommendedName>
</protein>
<reference evidence="2" key="1">
    <citation type="submission" date="2021-01" db="EMBL/GenBank/DDBJ databases">
        <authorList>
            <consortium name="Genoscope - CEA"/>
            <person name="William W."/>
        </authorList>
    </citation>
    <scope>NUCLEOTIDE SEQUENCE</scope>
</reference>
<dbReference type="AlphaFoldDB" id="A0A8S1NW63"/>
<dbReference type="Proteomes" id="UP000688137">
    <property type="component" value="Unassembled WGS sequence"/>
</dbReference>
<feature type="region of interest" description="Disordered" evidence="1">
    <location>
        <begin position="85"/>
        <end position="109"/>
    </location>
</feature>
<dbReference type="OMA" id="IYERDDP"/>
<sequence length="343" mass="40255">MQNNNGTLLAIMTVEITQDERDQIYIYEKDDPRDLGIAFASKHDLPGRYLLKLIDSISQHKQQAQHTINNEQKMIHDQKSNYFRNSTNSTPYKQNSQISTQSCQKKSPLISSRSHCRDFSQDVSKMMRDNSAREIKQLKPRDENELTFTPQINKNSEQIIVRAMIQYLQKQKNLDNSVEQRLLDYGKRKEIKLQVLRMQKQHSQDQQNKSFTYHPKTTQRSHEILNEKSVSKTYKDIYNKTPDNNNSYVLNLPCADQSVVQQVWRASLKKLFNMLDKEQKGELNTEQVDLSQMSYEMLQIVAPVLLIMEERGGTFKFEMFAKEVTNYCVNHNFVENLFSLLLQ</sequence>
<dbReference type="PANTHER" id="PTHR35381:SF1">
    <property type="entry name" value="EF-HAND DOMAIN-CONTAINING PROTEIN"/>
    <property type="match status" value="1"/>
</dbReference>
<evidence type="ECO:0008006" key="4">
    <source>
        <dbReference type="Google" id="ProtNLM"/>
    </source>
</evidence>
<name>A0A8S1NW63_PARPR</name>
<evidence type="ECO:0000256" key="1">
    <source>
        <dbReference type="SAM" id="MobiDB-lite"/>
    </source>
</evidence>
<proteinExistence type="predicted"/>
<comment type="caution">
    <text evidence="2">The sequence shown here is derived from an EMBL/GenBank/DDBJ whole genome shotgun (WGS) entry which is preliminary data.</text>
</comment>
<evidence type="ECO:0000313" key="2">
    <source>
        <dbReference type="EMBL" id="CAD8093733.1"/>
    </source>
</evidence>
<dbReference type="PANTHER" id="PTHR35381">
    <property type="entry name" value="EF-HAND DOMAIN-CONTAINING PROTEIN"/>
    <property type="match status" value="1"/>
</dbReference>
<gene>
    <name evidence="2" type="ORF">PPRIM_AZ9-3.1.T0940029</name>
</gene>